<feature type="region of interest" description="Disordered" evidence="1">
    <location>
        <begin position="1"/>
        <end position="40"/>
    </location>
</feature>
<sequence length="70" mass="7700">MAWSPRGGALRSWQEPRCARAARNRVHGGERPDDEPARNHAATAVVQLEVLGHMSFISMPGACMQLAPYE</sequence>
<dbReference type="Proteomes" id="UP001499884">
    <property type="component" value="Unassembled WGS sequence"/>
</dbReference>
<accession>A0ABP7FWG4</accession>
<organism evidence="2 3">
    <name type="scientific">Streptomyces tremellae</name>
    <dbReference type="NCBI Taxonomy" id="1124239"/>
    <lineage>
        <taxon>Bacteria</taxon>
        <taxon>Bacillati</taxon>
        <taxon>Actinomycetota</taxon>
        <taxon>Actinomycetes</taxon>
        <taxon>Kitasatosporales</taxon>
        <taxon>Streptomycetaceae</taxon>
        <taxon>Streptomyces</taxon>
    </lineage>
</organism>
<feature type="compositionally biased region" description="Basic and acidic residues" evidence="1">
    <location>
        <begin position="27"/>
        <end position="38"/>
    </location>
</feature>
<protein>
    <submittedName>
        <fullName evidence="2">Uncharacterized protein</fullName>
    </submittedName>
</protein>
<reference evidence="3" key="1">
    <citation type="journal article" date="2019" name="Int. J. Syst. Evol. Microbiol.">
        <title>The Global Catalogue of Microorganisms (GCM) 10K type strain sequencing project: providing services to taxonomists for standard genome sequencing and annotation.</title>
        <authorList>
            <consortium name="The Broad Institute Genomics Platform"/>
            <consortium name="The Broad Institute Genome Sequencing Center for Infectious Disease"/>
            <person name="Wu L."/>
            <person name="Ma J."/>
        </authorList>
    </citation>
    <scope>NUCLEOTIDE SEQUENCE [LARGE SCALE GENOMIC DNA]</scope>
    <source>
        <strain evidence="3">JCM 30846</strain>
    </source>
</reference>
<dbReference type="EMBL" id="BAABEP010000041">
    <property type="protein sequence ID" value="GAA3746062.1"/>
    <property type="molecule type" value="Genomic_DNA"/>
</dbReference>
<comment type="caution">
    <text evidence="2">The sequence shown here is derived from an EMBL/GenBank/DDBJ whole genome shotgun (WGS) entry which is preliminary data.</text>
</comment>
<gene>
    <name evidence="2" type="ORF">GCM10023082_48270</name>
</gene>
<keyword evidence="3" id="KW-1185">Reference proteome</keyword>
<evidence type="ECO:0000313" key="3">
    <source>
        <dbReference type="Proteomes" id="UP001499884"/>
    </source>
</evidence>
<evidence type="ECO:0000256" key="1">
    <source>
        <dbReference type="SAM" id="MobiDB-lite"/>
    </source>
</evidence>
<evidence type="ECO:0000313" key="2">
    <source>
        <dbReference type="EMBL" id="GAA3746062.1"/>
    </source>
</evidence>
<proteinExistence type="predicted"/>
<name>A0ABP7FWG4_9ACTN</name>